<dbReference type="InterPro" id="IPR004101">
    <property type="entry name" value="Mur_ligase_C"/>
</dbReference>
<dbReference type="PANTHER" id="PTHR23135">
    <property type="entry name" value="MUR LIGASE FAMILY MEMBER"/>
    <property type="match status" value="1"/>
</dbReference>
<dbReference type="InterPro" id="IPR013221">
    <property type="entry name" value="Mur_ligase_cen"/>
</dbReference>
<feature type="domain" description="Mur ligase central" evidence="3">
    <location>
        <begin position="156"/>
        <end position="363"/>
    </location>
</feature>
<dbReference type="Gene3D" id="3.90.190.20">
    <property type="entry name" value="Mur ligase, C-terminal domain"/>
    <property type="match status" value="1"/>
</dbReference>
<reference evidence="5" key="1">
    <citation type="journal article" date="2019" name="Int. J. Syst. Evol. Microbiol.">
        <title>The Global Catalogue of Microorganisms (GCM) 10K type strain sequencing project: providing services to taxonomists for standard genome sequencing and annotation.</title>
        <authorList>
            <consortium name="The Broad Institute Genomics Platform"/>
            <consortium name="The Broad Institute Genome Sequencing Center for Infectious Disease"/>
            <person name="Wu L."/>
            <person name="Ma J."/>
        </authorList>
    </citation>
    <scope>NUCLEOTIDE SEQUENCE [LARGE SCALE GENOMIC DNA]</scope>
    <source>
        <strain evidence="5">JCM 6485</strain>
    </source>
</reference>
<evidence type="ECO:0000256" key="1">
    <source>
        <dbReference type="ARBA" id="ARBA00004752"/>
    </source>
</evidence>
<organism evidence="4 5">
    <name type="scientific">Clostridium nitritogenes</name>
    <dbReference type="NCBI Taxonomy" id="83340"/>
    <lineage>
        <taxon>Bacteria</taxon>
        <taxon>Bacillati</taxon>
        <taxon>Bacillota</taxon>
        <taxon>Clostridia</taxon>
        <taxon>Eubacteriales</taxon>
        <taxon>Clostridiaceae</taxon>
        <taxon>Clostridium</taxon>
    </lineage>
</organism>
<evidence type="ECO:0000259" key="3">
    <source>
        <dbReference type="Pfam" id="PF08245"/>
    </source>
</evidence>
<dbReference type="Proteomes" id="UP001501764">
    <property type="component" value="Unassembled WGS sequence"/>
</dbReference>
<dbReference type="Pfam" id="PF02875">
    <property type="entry name" value="Mur_ligase_C"/>
    <property type="match status" value="1"/>
</dbReference>
<feature type="domain" description="Mur ligase C-terminal" evidence="2">
    <location>
        <begin position="390"/>
        <end position="517"/>
    </location>
</feature>
<name>A0ABP3X2B4_9CLOT</name>
<protein>
    <recommendedName>
        <fullName evidence="6">Mur ligase</fullName>
    </recommendedName>
</protein>
<comment type="pathway">
    <text evidence="1">Cell wall biogenesis; peptidoglycan biosynthesis.</text>
</comment>
<dbReference type="EMBL" id="BAAACO010000001">
    <property type="protein sequence ID" value="GAA0859148.1"/>
    <property type="molecule type" value="Genomic_DNA"/>
</dbReference>
<dbReference type="Pfam" id="PF08245">
    <property type="entry name" value="Mur_ligase_M"/>
    <property type="match status" value="1"/>
</dbReference>
<gene>
    <name evidence="4" type="ORF">GCM10008916_19880</name>
</gene>
<dbReference type="Gene3D" id="3.40.1190.10">
    <property type="entry name" value="Mur-like, catalytic domain"/>
    <property type="match status" value="1"/>
</dbReference>
<evidence type="ECO:0000259" key="2">
    <source>
        <dbReference type="Pfam" id="PF02875"/>
    </source>
</evidence>
<keyword evidence="5" id="KW-1185">Reference proteome</keyword>
<dbReference type="PANTHER" id="PTHR23135:SF18">
    <property type="entry name" value="CYANOPHYCIN SYNTHETASE"/>
    <property type="match status" value="1"/>
</dbReference>
<dbReference type="SUPFAM" id="SSF53244">
    <property type="entry name" value="MurD-like peptide ligases, peptide-binding domain"/>
    <property type="match status" value="1"/>
</dbReference>
<comment type="caution">
    <text evidence="4">The sequence shown here is derived from an EMBL/GenBank/DDBJ whole genome shotgun (WGS) entry which is preliminary data.</text>
</comment>
<dbReference type="InterPro" id="IPR036565">
    <property type="entry name" value="Mur-like_cat_sf"/>
</dbReference>
<evidence type="ECO:0000313" key="4">
    <source>
        <dbReference type="EMBL" id="GAA0859148.1"/>
    </source>
</evidence>
<dbReference type="SUPFAM" id="SSF53623">
    <property type="entry name" value="MurD-like peptide ligases, catalytic domain"/>
    <property type="match status" value="1"/>
</dbReference>
<dbReference type="InterPro" id="IPR036615">
    <property type="entry name" value="Mur_ligase_C_dom_sf"/>
</dbReference>
<accession>A0ABP3X2B4</accession>
<proteinExistence type="predicted"/>
<evidence type="ECO:0000313" key="5">
    <source>
        <dbReference type="Proteomes" id="UP001501764"/>
    </source>
</evidence>
<sequence>MYMNIERIRFLAEKNITGMGKVIFIKGTDLKEIAKKYEDVCSKLSINGRILKLEKESVYLSYDRESIASIIIEAILDDDKDILNSIAEVLKNDWKNKIIKKLRENNISGVELHDDSLLIGYGENSIILTKENYKDFNIDDIISKLIYKWDIPIIAVTGTNGKTSTTRLIHNTLLELGYKSGMSSTGGIIIGNETIRTGDTTGYYSALEVLKRNDVNVAVLETARGGLIKKGLGFKNARACIITSLSEDHMGMEGINSLEQLGKVKALIKEGLKENGVMVIRATNEIVNLFNSNDRLILFDNDKNDIICNYIKNGGEAFYTREGYIVHNLNGIESKIVSLNELEFTHNGASESNVRNVMAAIASIKTIDNDIDKIVNALKSIRCDLTTNKGRQNILNIKDFKLIIDYGHNSEAFNEVFNIAKSLNPTRITGLITAPGDRTDNHIIELGEIAAKFCDKVIIKEQEDKRGKANGETAKLLKKGLINKGFKEENIIILLEERDAILKALNDAIEGEIIVSFSQFLHLTIPAINEFLSENKLKLINI</sequence>
<evidence type="ECO:0008006" key="6">
    <source>
        <dbReference type="Google" id="ProtNLM"/>
    </source>
</evidence>